<proteinExistence type="predicted"/>
<organism evidence="1">
    <name type="scientific">Fusarium oxysporum f. sp. conglutinans race 2 54008</name>
    <dbReference type="NCBI Taxonomy" id="1089457"/>
    <lineage>
        <taxon>Eukaryota</taxon>
        <taxon>Fungi</taxon>
        <taxon>Dikarya</taxon>
        <taxon>Ascomycota</taxon>
        <taxon>Pezizomycotina</taxon>
        <taxon>Sordariomycetes</taxon>
        <taxon>Hypocreomycetidae</taxon>
        <taxon>Hypocreales</taxon>
        <taxon>Nectriaceae</taxon>
        <taxon>Fusarium</taxon>
        <taxon>Fusarium oxysporum species complex</taxon>
    </lineage>
</organism>
<reference evidence="1" key="2">
    <citation type="submission" date="2012-05" db="EMBL/GenBank/DDBJ databases">
        <title>The Genome Annotation of Fusarium oxysporum PHW808.</title>
        <authorList>
            <consortium name="The Broad Institute Genomics Platform"/>
            <person name="Ma L.-J."/>
            <person name="Corby-Kistler H."/>
            <person name="Broz K."/>
            <person name="Gale L.R."/>
            <person name="Jonkers W."/>
            <person name="O'Donnell K."/>
            <person name="Ploetz R."/>
            <person name="Steinberg C."/>
            <person name="Schwartz D.C."/>
            <person name="VanEtten H."/>
            <person name="Zhou S."/>
            <person name="Young S.K."/>
            <person name="Zeng Q."/>
            <person name="Gargeya S."/>
            <person name="Fitzgerald M."/>
            <person name="Abouelleil A."/>
            <person name="Alvarado L."/>
            <person name="Chapman S.B."/>
            <person name="Gainer-Dewar J."/>
            <person name="Goldberg J."/>
            <person name="Griggs A."/>
            <person name="Gujja S."/>
            <person name="Hansen M."/>
            <person name="Howarth C."/>
            <person name="Imamovic A."/>
            <person name="Ireland A."/>
            <person name="Larimer J."/>
            <person name="McCowan C."/>
            <person name="Murphy C."/>
            <person name="Pearson M."/>
            <person name="Poon T.W."/>
            <person name="Priest M."/>
            <person name="Roberts A."/>
            <person name="Saif S."/>
            <person name="Shea T."/>
            <person name="Sykes S."/>
            <person name="Wortman J."/>
            <person name="Nusbaum C."/>
            <person name="Birren B."/>
        </authorList>
    </citation>
    <scope>NUCLEOTIDE SEQUENCE</scope>
    <source>
        <strain evidence="1">54008</strain>
    </source>
</reference>
<reference evidence="1" key="1">
    <citation type="submission" date="2011-11" db="EMBL/GenBank/DDBJ databases">
        <title>The Genome Sequence of Fusarium oxysporum PHW808.</title>
        <authorList>
            <consortium name="The Broad Institute Genome Sequencing Platform"/>
            <person name="Ma L.-J."/>
            <person name="Gale L.R."/>
            <person name="Schwartz D.C."/>
            <person name="Zhou S."/>
            <person name="Corby-Kistler H."/>
            <person name="Young S.K."/>
            <person name="Zeng Q."/>
            <person name="Gargeya S."/>
            <person name="Fitzgerald M."/>
            <person name="Haas B."/>
            <person name="Abouelleil A."/>
            <person name="Alvarado L."/>
            <person name="Arachchi H.M."/>
            <person name="Berlin A."/>
            <person name="Brown A."/>
            <person name="Chapman S.B."/>
            <person name="Chen Z."/>
            <person name="Dunbar C."/>
            <person name="Freedman E."/>
            <person name="Gearin G."/>
            <person name="Goldberg J."/>
            <person name="Griggs A."/>
            <person name="Gujja S."/>
            <person name="Heiman D."/>
            <person name="Howarth C."/>
            <person name="Larson L."/>
            <person name="Lui A."/>
            <person name="MacDonald P.J.P."/>
            <person name="Montmayeur A."/>
            <person name="Murphy C."/>
            <person name="Neiman D."/>
            <person name="Pearson M."/>
            <person name="Priest M."/>
            <person name="Roberts A."/>
            <person name="Saif S."/>
            <person name="Shea T."/>
            <person name="Shenoy N."/>
            <person name="Sisk P."/>
            <person name="Stolte C."/>
            <person name="Sykes S."/>
            <person name="Wortman J."/>
            <person name="Nusbaum C."/>
            <person name="Birren B."/>
        </authorList>
    </citation>
    <scope>NUCLEOTIDE SEQUENCE [LARGE SCALE GENOMIC DNA]</scope>
    <source>
        <strain evidence="1">54008</strain>
    </source>
</reference>
<dbReference type="OrthoDB" id="4981643at2759"/>
<gene>
    <name evidence="1" type="ORF">FOPG_03478</name>
</gene>
<dbReference type="EMBL" id="JH658813">
    <property type="protein sequence ID" value="EXL83879.1"/>
    <property type="molecule type" value="Genomic_DNA"/>
</dbReference>
<dbReference type="Proteomes" id="UP000030676">
    <property type="component" value="Unassembled WGS sequence"/>
</dbReference>
<dbReference type="HOGENOM" id="CLU_2223427_0_0_1"/>
<sequence length="106" mass="11853">MLYAFQRCRHARTQELGSSPRGLQTGTGSILRRLGQNHLDAARPPNMVESTVLIVSERGAMHVFKNNPYIIADAILDSVYQVASSPKHRLGNKVLSGIYERKESQF</sequence>
<evidence type="ECO:0000313" key="1">
    <source>
        <dbReference type="EMBL" id="EXL83879.1"/>
    </source>
</evidence>
<dbReference type="AlphaFoldDB" id="X0JFV5"/>
<name>X0JFV5_FUSOX</name>
<protein>
    <submittedName>
        <fullName evidence="1">Uncharacterized protein</fullName>
    </submittedName>
</protein>
<accession>X0JFV5</accession>